<reference evidence="1 2" key="1">
    <citation type="journal article" date="2019" name="Nat. Ecol. Evol.">
        <title>Megaphylogeny resolves global patterns of mushroom evolution.</title>
        <authorList>
            <person name="Varga T."/>
            <person name="Krizsan K."/>
            <person name="Foldi C."/>
            <person name="Dima B."/>
            <person name="Sanchez-Garcia M."/>
            <person name="Sanchez-Ramirez S."/>
            <person name="Szollosi G.J."/>
            <person name="Szarkandi J.G."/>
            <person name="Papp V."/>
            <person name="Albert L."/>
            <person name="Andreopoulos W."/>
            <person name="Angelini C."/>
            <person name="Antonin V."/>
            <person name="Barry K.W."/>
            <person name="Bougher N.L."/>
            <person name="Buchanan P."/>
            <person name="Buyck B."/>
            <person name="Bense V."/>
            <person name="Catcheside P."/>
            <person name="Chovatia M."/>
            <person name="Cooper J."/>
            <person name="Damon W."/>
            <person name="Desjardin D."/>
            <person name="Finy P."/>
            <person name="Geml J."/>
            <person name="Haridas S."/>
            <person name="Hughes K."/>
            <person name="Justo A."/>
            <person name="Karasinski D."/>
            <person name="Kautmanova I."/>
            <person name="Kiss B."/>
            <person name="Kocsube S."/>
            <person name="Kotiranta H."/>
            <person name="LaButti K.M."/>
            <person name="Lechner B.E."/>
            <person name="Liimatainen K."/>
            <person name="Lipzen A."/>
            <person name="Lukacs Z."/>
            <person name="Mihaltcheva S."/>
            <person name="Morgado L.N."/>
            <person name="Niskanen T."/>
            <person name="Noordeloos M.E."/>
            <person name="Ohm R.A."/>
            <person name="Ortiz-Santana B."/>
            <person name="Ovrebo C."/>
            <person name="Racz N."/>
            <person name="Riley R."/>
            <person name="Savchenko A."/>
            <person name="Shiryaev A."/>
            <person name="Soop K."/>
            <person name="Spirin V."/>
            <person name="Szebenyi C."/>
            <person name="Tomsovsky M."/>
            <person name="Tulloss R.E."/>
            <person name="Uehling J."/>
            <person name="Grigoriev I.V."/>
            <person name="Vagvolgyi C."/>
            <person name="Papp T."/>
            <person name="Martin F.M."/>
            <person name="Miettinen O."/>
            <person name="Hibbett D.S."/>
            <person name="Nagy L.G."/>
        </authorList>
    </citation>
    <scope>NUCLEOTIDE SEQUENCE [LARGE SCALE GENOMIC DNA]</scope>
    <source>
        <strain evidence="1 2">CBS 166.37</strain>
    </source>
</reference>
<dbReference type="EMBL" id="ML213599">
    <property type="protein sequence ID" value="TFK39631.1"/>
    <property type="molecule type" value="Genomic_DNA"/>
</dbReference>
<organism evidence="1 2">
    <name type="scientific">Crucibulum laeve</name>
    <dbReference type="NCBI Taxonomy" id="68775"/>
    <lineage>
        <taxon>Eukaryota</taxon>
        <taxon>Fungi</taxon>
        <taxon>Dikarya</taxon>
        <taxon>Basidiomycota</taxon>
        <taxon>Agaricomycotina</taxon>
        <taxon>Agaricomycetes</taxon>
        <taxon>Agaricomycetidae</taxon>
        <taxon>Agaricales</taxon>
        <taxon>Agaricineae</taxon>
        <taxon>Nidulariaceae</taxon>
        <taxon>Crucibulum</taxon>
    </lineage>
</organism>
<dbReference type="SUPFAM" id="SSF52047">
    <property type="entry name" value="RNI-like"/>
    <property type="match status" value="1"/>
</dbReference>
<dbReference type="Proteomes" id="UP000308652">
    <property type="component" value="Unassembled WGS sequence"/>
</dbReference>
<keyword evidence="2" id="KW-1185">Reference proteome</keyword>
<dbReference type="OrthoDB" id="3541472at2759"/>
<dbReference type="InterPro" id="IPR032675">
    <property type="entry name" value="LRR_dom_sf"/>
</dbReference>
<protein>
    <recommendedName>
        <fullName evidence="3">F-box domain-containing protein</fullName>
    </recommendedName>
</protein>
<accession>A0A5C3MEN9</accession>
<evidence type="ECO:0000313" key="1">
    <source>
        <dbReference type="EMBL" id="TFK39631.1"/>
    </source>
</evidence>
<evidence type="ECO:0000313" key="2">
    <source>
        <dbReference type="Proteomes" id="UP000308652"/>
    </source>
</evidence>
<name>A0A5C3MEN9_9AGAR</name>
<dbReference type="STRING" id="68775.A0A5C3MEN9"/>
<dbReference type="AlphaFoldDB" id="A0A5C3MEN9"/>
<dbReference type="Gene3D" id="3.80.10.10">
    <property type="entry name" value="Ribonuclease Inhibitor"/>
    <property type="match status" value="1"/>
</dbReference>
<gene>
    <name evidence="1" type="ORF">BDQ12DRAFT_734951</name>
</gene>
<evidence type="ECO:0008006" key="3">
    <source>
        <dbReference type="Google" id="ProtNLM"/>
    </source>
</evidence>
<sequence length="459" mass="51641">MATLLSLAPEILQAIAYKLDGNQNRELRTVCRQLNNALEAIALSTLVIDVNRNTTKASIDRLQAYAAKSTCATTYVHHLEILSLAPTHDPKFPGTWNITYWDGGAWTYAAQSSSLEDIMVEWQLREHLSLALSSLTNTQAVAWYTSFQDPEWVNATVQDFLKTLTGFKHFKVDFHRGLSADLSLECIHDLTKLTVSGLSTLRNRRAIQDQIAGIIAASPAICYLNIDTGVFSSDETSPSLQEFLSRVPKEIVLPITHLNVRCLRVSFDDEVIRHFRSLKSFKIGHNLSKLLIGSTFDQIWNSFQTEHIHLEEIHVNITDISSTLIDYLASYSGLKKISVSNVDLLWYLAIDYEQSASDFYARVMPKHCESLESLELRPTIPGAWCFSDSLSPDFELCQRLKELAVTLDFSASNMDDVDGLNMVKRTTSTHPLLERLTVYVIDDCGRVRELISDSSITTQ</sequence>
<proteinExistence type="predicted"/>